<dbReference type="Pfam" id="PF03169">
    <property type="entry name" value="OPT"/>
    <property type="match status" value="1"/>
</dbReference>
<evidence type="ECO:0000313" key="12">
    <source>
        <dbReference type="Proteomes" id="UP000184330"/>
    </source>
</evidence>
<feature type="transmembrane region" description="Helical" evidence="10">
    <location>
        <begin position="382"/>
        <end position="405"/>
    </location>
</feature>
<accession>A0A1L7WSN4</accession>
<keyword evidence="5" id="KW-0571">Peptide transport</keyword>
<feature type="transmembrane region" description="Helical" evidence="10">
    <location>
        <begin position="577"/>
        <end position="596"/>
    </location>
</feature>
<keyword evidence="12" id="KW-1185">Reference proteome</keyword>
<dbReference type="AlphaFoldDB" id="A0A1L7WSN4"/>
<dbReference type="EMBL" id="FJOG01000007">
    <property type="protein sequence ID" value="CZR55782.1"/>
    <property type="molecule type" value="Genomic_DNA"/>
</dbReference>
<organism evidence="11 12">
    <name type="scientific">Phialocephala subalpina</name>
    <dbReference type="NCBI Taxonomy" id="576137"/>
    <lineage>
        <taxon>Eukaryota</taxon>
        <taxon>Fungi</taxon>
        <taxon>Dikarya</taxon>
        <taxon>Ascomycota</taxon>
        <taxon>Pezizomycotina</taxon>
        <taxon>Leotiomycetes</taxon>
        <taxon>Helotiales</taxon>
        <taxon>Mollisiaceae</taxon>
        <taxon>Phialocephala</taxon>
        <taxon>Phialocephala fortinii species complex</taxon>
    </lineage>
</organism>
<dbReference type="OrthoDB" id="9986677at2759"/>
<comment type="similarity">
    <text evidence="2">Belongs to the oligopeptide OPT transporter family.</text>
</comment>
<dbReference type="GO" id="GO:0016020">
    <property type="term" value="C:membrane"/>
    <property type="evidence" value="ECO:0007669"/>
    <property type="project" value="UniProtKB-SubCell"/>
</dbReference>
<protein>
    <submittedName>
        <fullName evidence="11">Related to OPT1-High-affinity glutathione transporter</fullName>
    </submittedName>
</protein>
<evidence type="ECO:0000256" key="6">
    <source>
        <dbReference type="ARBA" id="ARBA00022927"/>
    </source>
</evidence>
<evidence type="ECO:0000256" key="9">
    <source>
        <dbReference type="SAM" id="MobiDB-lite"/>
    </source>
</evidence>
<name>A0A1L7WSN4_9HELO</name>
<evidence type="ECO:0000256" key="7">
    <source>
        <dbReference type="ARBA" id="ARBA00022989"/>
    </source>
</evidence>
<sequence length="781" mass="87377">MPPTSTFASNTKDNISSKSTETSTCDIEKHSKPQHQEHIDAMAENDFGVKIVVNDAHDLITHVLHVDDDPSLSIGLAVFASVLQEVYYFKPQSIYVSVTFLAVIGYIFGEAMSIHIPRKGAIGRLLNPSSFNSKEHTFLVLMASAAATNAVSTEILAAQKMYYNMDPNPVAAIFLVISSQLLGMGLAGLLRPVLVQPIKMLWPVNLQVNLLLETIHRDKKETKIRLRVFYIVFTAVFMYEAVPQWIFPLLQGVSIFCLARQNSLLFTNLFGGSQGNEGLGFLSFSFDWQSIASLGSPLWLPLSTLTNTLIGHLLCIVLFMSIYYRNVWSSQDFPFLSQLLFNGSSTSTSYSQYNLSQILTPDNEINRTSLSVKGIPYFTGSYVGNLISVNIALTATLVQMLLWNFDDIKNGWFFLTPMYLKRALQPSFWIFWKESPTKDERKAAALTDQNIDPHYKLMIQNGYQEVPNWWYASVVVVSFVVGLSTLYKIGSTLPWWGYVVANMLAALFILFFGAQMGITGFQFNQQPIVQMIAGYLHPGKPLANCYFTVFGFNGVQQGQWLLRDLKLAQLSHLSPKAAFTAQMLGAIIGAIFNYIIMKTIVTSQFDVLTSVQGSNTWSGQNVQQFNTLAVAWSIAGDMFSIGARYQWVTIAYLLGIIAPFPLWILYRWTKIKLFKSLDLSIILWHMGWLFAGINSSVTSYFLLGFFAQFYLRKYCPGLFIKYNYLVSAALDGGTQVIVFILSFAVFGASGKEYTFPVWGGSNGGLSNSKNIDYCMYNTANG</sequence>
<feature type="transmembrane region" description="Helical" evidence="10">
    <location>
        <begin position="137"/>
        <end position="158"/>
    </location>
</feature>
<evidence type="ECO:0000256" key="1">
    <source>
        <dbReference type="ARBA" id="ARBA00004141"/>
    </source>
</evidence>
<feature type="transmembrane region" description="Helical" evidence="10">
    <location>
        <begin position="298"/>
        <end position="324"/>
    </location>
</feature>
<evidence type="ECO:0000256" key="2">
    <source>
        <dbReference type="ARBA" id="ARBA00008807"/>
    </source>
</evidence>
<feature type="transmembrane region" description="Helical" evidence="10">
    <location>
        <begin position="722"/>
        <end position="746"/>
    </location>
</feature>
<feature type="transmembrane region" description="Helical" evidence="10">
    <location>
        <begin position="94"/>
        <end position="116"/>
    </location>
</feature>
<dbReference type="GO" id="GO:0015031">
    <property type="term" value="P:protein transport"/>
    <property type="evidence" value="ECO:0007669"/>
    <property type="project" value="UniProtKB-KW"/>
</dbReference>
<feature type="transmembrane region" description="Helical" evidence="10">
    <location>
        <begin position="170"/>
        <end position="190"/>
    </location>
</feature>
<keyword evidence="7 10" id="KW-1133">Transmembrane helix</keyword>
<evidence type="ECO:0000313" key="11">
    <source>
        <dbReference type="EMBL" id="CZR55782.1"/>
    </source>
</evidence>
<evidence type="ECO:0000256" key="3">
    <source>
        <dbReference type="ARBA" id="ARBA00022448"/>
    </source>
</evidence>
<dbReference type="GO" id="GO:0035673">
    <property type="term" value="F:oligopeptide transmembrane transporter activity"/>
    <property type="evidence" value="ECO:0007669"/>
    <property type="project" value="InterPro"/>
</dbReference>
<feature type="transmembrane region" description="Helical" evidence="10">
    <location>
        <begin position="495"/>
        <end position="514"/>
    </location>
</feature>
<feature type="transmembrane region" description="Helical" evidence="10">
    <location>
        <begin position="228"/>
        <end position="246"/>
    </location>
</feature>
<dbReference type="InterPro" id="IPR004813">
    <property type="entry name" value="OPT"/>
</dbReference>
<evidence type="ECO:0000256" key="10">
    <source>
        <dbReference type="SAM" id="Phobius"/>
    </source>
</evidence>
<feature type="transmembrane region" description="Helical" evidence="10">
    <location>
        <begin position="645"/>
        <end position="666"/>
    </location>
</feature>
<keyword evidence="8 10" id="KW-0472">Membrane</keyword>
<feature type="region of interest" description="Disordered" evidence="9">
    <location>
        <begin position="1"/>
        <end position="30"/>
    </location>
</feature>
<comment type="subcellular location">
    <subcellularLocation>
        <location evidence="1">Membrane</location>
        <topology evidence="1">Multi-pass membrane protein</topology>
    </subcellularLocation>
</comment>
<feature type="transmembrane region" description="Helical" evidence="10">
    <location>
        <begin position="469"/>
        <end position="489"/>
    </location>
</feature>
<dbReference type="NCBIfam" id="TIGR00728">
    <property type="entry name" value="OPT_sfam"/>
    <property type="match status" value="1"/>
</dbReference>
<reference evidence="11 12" key="1">
    <citation type="submission" date="2016-03" db="EMBL/GenBank/DDBJ databases">
        <authorList>
            <person name="Ploux O."/>
        </authorList>
    </citation>
    <scope>NUCLEOTIDE SEQUENCE [LARGE SCALE GENOMIC DNA]</scope>
    <source>
        <strain evidence="11 12">UAMH 11012</strain>
    </source>
</reference>
<evidence type="ECO:0000256" key="4">
    <source>
        <dbReference type="ARBA" id="ARBA00022692"/>
    </source>
</evidence>
<keyword evidence="4 10" id="KW-0812">Transmembrane</keyword>
<keyword evidence="3" id="KW-0813">Transport</keyword>
<evidence type="ECO:0000256" key="5">
    <source>
        <dbReference type="ARBA" id="ARBA00022856"/>
    </source>
</evidence>
<feature type="transmembrane region" description="Helical" evidence="10">
    <location>
        <begin position="687"/>
        <end position="710"/>
    </location>
</feature>
<dbReference type="PANTHER" id="PTHR22601">
    <property type="entry name" value="ISP4 LIKE PROTEIN"/>
    <property type="match status" value="1"/>
</dbReference>
<keyword evidence="6" id="KW-0653">Protein transport</keyword>
<feature type="compositionally biased region" description="Polar residues" evidence="9">
    <location>
        <begin position="1"/>
        <end position="25"/>
    </location>
</feature>
<gene>
    <name evidence="11" type="ORF">PAC_05670</name>
</gene>
<evidence type="ECO:0000256" key="8">
    <source>
        <dbReference type="ARBA" id="ARBA00023136"/>
    </source>
</evidence>
<dbReference type="InterPro" id="IPR004648">
    <property type="entry name" value="Oligpept_transpt"/>
</dbReference>
<dbReference type="Proteomes" id="UP000184330">
    <property type="component" value="Unassembled WGS sequence"/>
</dbReference>
<proteinExistence type="inferred from homology"/>